<evidence type="ECO:0000313" key="2">
    <source>
        <dbReference type="Proteomes" id="UP000192342"/>
    </source>
</evidence>
<protein>
    <submittedName>
        <fullName evidence="1">Teichoic acid biosynthesis-like protein</fullName>
    </submittedName>
</protein>
<dbReference type="STRING" id="1317117.ATO7_06520"/>
<dbReference type="OrthoDB" id="9793805at2"/>
<dbReference type="Pfam" id="PF13528">
    <property type="entry name" value="Glyco_trans_1_3"/>
    <property type="match status" value="1"/>
</dbReference>
<dbReference type="AlphaFoldDB" id="A0A1Y1SIL6"/>
<accession>A0A1Y1SIL6</accession>
<name>A0A1Y1SIL6_9GAMM</name>
<sequence>MKSRKTRVAYGVMGYGRGHAMRSTAILRELQQRYQVKVYAGPDAYAVMKDEFDCELIPCIHYRYGKHGRIDSLKTVRENLGSTADLLFGGAGTQQIAASWQAFRPDIVISDSESWTHRMARARRIPRISLDHVGVMAYCKPSFPAGDKLNGQRDRLGYLAMMGVPEFAIVSSFYPAPVRYDNVRVVGPILRDVVKQARIRDRGHLLAYFNKGEHQFHDGLEQALRACGRPVIVYGTPREGQDGNLLFKAPSQAGFVADIASSSAVIATAGHQLASECLWLKKPMLLLPEDAVEQRLNAHMVSVMGIGEKASLSDLTGYDIERFLREIETYRSNIPRFRRDGGSEALTALEHAIERALDRTRTRPRPLSIRTALSSAD</sequence>
<dbReference type="PANTHER" id="PTHR21015:SF22">
    <property type="entry name" value="GLYCOSYLTRANSFERASE"/>
    <property type="match status" value="1"/>
</dbReference>
<organism evidence="1 2">
    <name type="scientific">Oceanococcus atlanticus</name>
    <dbReference type="NCBI Taxonomy" id="1317117"/>
    <lineage>
        <taxon>Bacteria</taxon>
        <taxon>Pseudomonadati</taxon>
        <taxon>Pseudomonadota</taxon>
        <taxon>Gammaproteobacteria</taxon>
        <taxon>Chromatiales</taxon>
        <taxon>Oceanococcaceae</taxon>
        <taxon>Oceanococcus</taxon>
    </lineage>
</organism>
<reference evidence="1 2" key="1">
    <citation type="submission" date="2013-04" db="EMBL/GenBank/DDBJ databases">
        <title>Oceanococcus atlanticus 22II-S10r2 Genome Sequencing.</title>
        <authorList>
            <person name="Lai Q."/>
            <person name="Li G."/>
            <person name="Shao Z."/>
        </authorList>
    </citation>
    <scope>NUCLEOTIDE SEQUENCE [LARGE SCALE GENOMIC DNA]</scope>
    <source>
        <strain evidence="1 2">22II-S10r2</strain>
    </source>
</reference>
<keyword evidence="2" id="KW-1185">Reference proteome</keyword>
<dbReference type="Gene3D" id="3.40.50.2000">
    <property type="entry name" value="Glycogen Phosphorylase B"/>
    <property type="match status" value="2"/>
</dbReference>
<dbReference type="SUPFAM" id="SSF53756">
    <property type="entry name" value="UDP-Glycosyltransferase/glycogen phosphorylase"/>
    <property type="match status" value="1"/>
</dbReference>
<dbReference type="Proteomes" id="UP000192342">
    <property type="component" value="Unassembled WGS sequence"/>
</dbReference>
<gene>
    <name evidence="1" type="ORF">ATO7_06520</name>
</gene>
<evidence type="ECO:0000313" key="1">
    <source>
        <dbReference type="EMBL" id="ORE89513.1"/>
    </source>
</evidence>
<comment type="caution">
    <text evidence="1">The sequence shown here is derived from an EMBL/GenBank/DDBJ whole genome shotgun (WGS) entry which is preliminary data.</text>
</comment>
<dbReference type="PANTHER" id="PTHR21015">
    <property type="entry name" value="UDP-N-ACETYLGLUCOSAMINE--N-ACETYLMURAMYL-(PENTAPEPTIDE) PYROPHOSPHORYL-UNDECAPRENOL N-ACETYLGLUCOSAMINE TRANSFERASE 1"/>
    <property type="match status" value="1"/>
</dbReference>
<proteinExistence type="predicted"/>
<dbReference type="RefSeq" id="WP_083560690.1">
    <property type="nucleotide sequence ID" value="NZ_AQQV01000001.1"/>
</dbReference>
<dbReference type="GO" id="GO:0016757">
    <property type="term" value="F:glycosyltransferase activity"/>
    <property type="evidence" value="ECO:0007669"/>
    <property type="project" value="TreeGrafter"/>
</dbReference>
<dbReference type="EMBL" id="AQQV01000001">
    <property type="protein sequence ID" value="ORE89513.1"/>
    <property type="molecule type" value="Genomic_DNA"/>
</dbReference>